<dbReference type="EMBL" id="JBHSJF010000006">
    <property type="protein sequence ID" value="MFC5068333.1"/>
    <property type="molecule type" value="Genomic_DNA"/>
</dbReference>
<evidence type="ECO:0000259" key="7">
    <source>
        <dbReference type="PROSITE" id="PS51733"/>
    </source>
</evidence>
<keyword evidence="9" id="KW-1185">Reference proteome</keyword>
<organism evidence="8 9">
    <name type="scientific">Flaviflagellibacter deserti</name>
    <dbReference type="NCBI Taxonomy" id="2267266"/>
    <lineage>
        <taxon>Bacteria</taxon>
        <taxon>Pseudomonadati</taxon>
        <taxon>Pseudomonadota</taxon>
        <taxon>Alphaproteobacteria</taxon>
        <taxon>Hyphomicrobiales</taxon>
        <taxon>Flaviflagellibacter</taxon>
    </lineage>
</organism>
<dbReference type="PROSITE" id="PS51733">
    <property type="entry name" value="BPL_LPL_CATALYTIC"/>
    <property type="match status" value="1"/>
</dbReference>
<dbReference type="PANTHER" id="PTHR12835">
    <property type="entry name" value="BIOTIN PROTEIN LIGASE"/>
    <property type="match status" value="1"/>
</dbReference>
<dbReference type="NCBIfam" id="TIGR00121">
    <property type="entry name" value="birA_ligase"/>
    <property type="match status" value="1"/>
</dbReference>
<evidence type="ECO:0000256" key="4">
    <source>
        <dbReference type="ARBA" id="ARBA00023267"/>
    </source>
</evidence>
<dbReference type="PANTHER" id="PTHR12835:SF5">
    <property type="entry name" value="BIOTIN--PROTEIN LIGASE"/>
    <property type="match status" value="1"/>
</dbReference>
<dbReference type="GO" id="GO:0004077">
    <property type="term" value="F:biotin--[biotin carboxyl-carrier protein] ligase activity"/>
    <property type="evidence" value="ECO:0007669"/>
    <property type="project" value="UniProtKB-EC"/>
</dbReference>
<evidence type="ECO:0000256" key="6">
    <source>
        <dbReference type="ARBA" id="ARBA00047846"/>
    </source>
</evidence>
<comment type="caution">
    <text evidence="8">The sequence shown here is derived from an EMBL/GenBank/DDBJ whole genome shotgun (WGS) entry which is preliminary data.</text>
</comment>
<evidence type="ECO:0000256" key="1">
    <source>
        <dbReference type="ARBA" id="ARBA00022598"/>
    </source>
</evidence>
<evidence type="ECO:0000256" key="5">
    <source>
        <dbReference type="ARBA" id="ARBA00024227"/>
    </source>
</evidence>
<feature type="domain" description="BPL/LPL catalytic" evidence="7">
    <location>
        <begin position="11"/>
        <end position="202"/>
    </location>
</feature>
<proteinExistence type="predicted"/>
<reference evidence="9" key="1">
    <citation type="journal article" date="2019" name="Int. J. Syst. Evol. Microbiol.">
        <title>The Global Catalogue of Microorganisms (GCM) 10K type strain sequencing project: providing services to taxonomists for standard genome sequencing and annotation.</title>
        <authorList>
            <consortium name="The Broad Institute Genomics Platform"/>
            <consortium name="The Broad Institute Genome Sequencing Center for Infectious Disease"/>
            <person name="Wu L."/>
            <person name="Ma J."/>
        </authorList>
    </citation>
    <scope>NUCLEOTIDE SEQUENCE [LARGE SCALE GENOMIC DNA]</scope>
    <source>
        <strain evidence="9">CGMCC 1.16444</strain>
    </source>
</reference>
<keyword evidence="1 8" id="KW-0436">Ligase</keyword>
<dbReference type="SUPFAM" id="SSF55681">
    <property type="entry name" value="Class II aaRS and biotin synthetases"/>
    <property type="match status" value="1"/>
</dbReference>
<sequence>MGFELGTLARDAGYDLLAFDTVGSTNAEALARARVGVAGPVWVVTRHQTAGRGRRGRAWETPEGNLAASLLVSVEADRPLAATLGFVAGLALNQAIRTVAPNIAVAVGVDGLDEPRGPKLTLKWPNDVLADGAKVAGILLEVDALADGRLAVVIGLGINVAAAPDGLPYAATCLKRLGSDATAEQLFTALADAWVGFHAIWDEGRGLSEIRRLWLAQAAGLGAPVAVRLGNDILRGTFETLDEDGRLIVLTADGARRTIAAGEVHFGAAATAALQ</sequence>
<dbReference type="Pfam" id="PF03099">
    <property type="entry name" value="BPL_LplA_LipB"/>
    <property type="match status" value="1"/>
</dbReference>
<keyword evidence="4" id="KW-0092">Biotin</keyword>
<dbReference type="EC" id="6.3.4.15" evidence="5"/>
<dbReference type="Proteomes" id="UP001595796">
    <property type="component" value="Unassembled WGS sequence"/>
</dbReference>
<keyword evidence="2" id="KW-0547">Nucleotide-binding</keyword>
<dbReference type="Gene3D" id="2.30.30.100">
    <property type="match status" value="1"/>
</dbReference>
<dbReference type="RefSeq" id="WP_114955759.1">
    <property type="nucleotide sequence ID" value="NZ_JBHSJF010000006.1"/>
</dbReference>
<comment type="catalytic activity">
    <reaction evidence="6">
        <text>biotin + L-lysyl-[protein] + ATP = N(6)-biotinyl-L-lysyl-[protein] + AMP + diphosphate + H(+)</text>
        <dbReference type="Rhea" id="RHEA:11756"/>
        <dbReference type="Rhea" id="RHEA-COMP:9752"/>
        <dbReference type="Rhea" id="RHEA-COMP:10505"/>
        <dbReference type="ChEBI" id="CHEBI:15378"/>
        <dbReference type="ChEBI" id="CHEBI:29969"/>
        <dbReference type="ChEBI" id="CHEBI:30616"/>
        <dbReference type="ChEBI" id="CHEBI:33019"/>
        <dbReference type="ChEBI" id="CHEBI:57586"/>
        <dbReference type="ChEBI" id="CHEBI:83144"/>
        <dbReference type="ChEBI" id="CHEBI:456215"/>
        <dbReference type="EC" id="6.3.4.15"/>
    </reaction>
</comment>
<dbReference type="Pfam" id="PF02237">
    <property type="entry name" value="BPL_C"/>
    <property type="match status" value="1"/>
</dbReference>
<dbReference type="SUPFAM" id="SSF50037">
    <property type="entry name" value="C-terminal domain of transcriptional repressors"/>
    <property type="match status" value="1"/>
</dbReference>
<evidence type="ECO:0000256" key="3">
    <source>
        <dbReference type="ARBA" id="ARBA00022840"/>
    </source>
</evidence>
<gene>
    <name evidence="8" type="ORF">ACFPFW_09945</name>
</gene>
<evidence type="ECO:0000313" key="8">
    <source>
        <dbReference type="EMBL" id="MFC5068333.1"/>
    </source>
</evidence>
<accession>A0ABV9Z0F5</accession>
<keyword evidence="3" id="KW-0067">ATP-binding</keyword>
<dbReference type="InterPro" id="IPR004408">
    <property type="entry name" value="Biotin_CoA_COase_ligase"/>
</dbReference>
<dbReference type="CDD" id="cd16442">
    <property type="entry name" value="BPL"/>
    <property type="match status" value="1"/>
</dbReference>
<evidence type="ECO:0000256" key="2">
    <source>
        <dbReference type="ARBA" id="ARBA00022741"/>
    </source>
</evidence>
<dbReference type="Gene3D" id="3.30.930.10">
    <property type="entry name" value="Bira Bifunctional Protein, Domain 2"/>
    <property type="match status" value="1"/>
</dbReference>
<dbReference type="InterPro" id="IPR003142">
    <property type="entry name" value="BPL_C"/>
</dbReference>
<dbReference type="InterPro" id="IPR045864">
    <property type="entry name" value="aa-tRNA-synth_II/BPL/LPL"/>
</dbReference>
<dbReference type="InterPro" id="IPR004143">
    <property type="entry name" value="BPL_LPL_catalytic"/>
</dbReference>
<evidence type="ECO:0000313" key="9">
    <source>
        <dbReference type="Proteomes" id="UP001595796"/>
    </source>
</evidence>
<dbReference type="InterPro" id="IPR008988">
    <property type="entry name" value="Transcriptional_repressor_C"/>
</dbReference>
<name>A0ABV9Z0F5_9HYPH</name>
<protein>
    <recommendedName>
        <fullName evidence="5">biotin--[biotin carboxyl-carrier protein] ligase</fullName>
        <ecNumber evidence="5">6.3.4.15</ecNumber>
    </recommendedName>
</protein>